<dbReference type="InterPro" id="IPR036322">
    <property type="entry name" value="WD40_repeat_dom_sf"/>
</dbReference>
<evidence type="ECO:0000256" key="1">
    <source>
        <dbReference type="ARBA" id="ARBA00022553"/>
    </source>
</evidence>
<accession>A0A914W9J3</accession>
<dbReference type="GO" id="GO:0030036">
    <property type="term" value="P:actin cytoskeleton organization"/>
    <property type="evidence" value="ECO:0007669"/>
    <property type="project" value="TreeGrafter"/>
</dbReference>
<evidence type="ECO:0000313" key="5">
    <source>
        <dbReference type="Proteomes" id="UP000887566"/>
    </source>
</evidence>
<dbReference type="Gene3D" id="2.130.10.10">
    <property type="entry name" value="YVTN repeat-like/Quinoprotein amine dehydrogenase"/>
    <property type="match status" value="1"/>
</dbReference>
<reference evidence="6" key="1">
    <citation type="submission" date="2022-11" db="UniProtKB">
        <authorList>
            <consortium name="WormBaseParasite"/>
        </authorList>
    </citation>
    <scope>IDENTIFICATION</scope>
</reference>
<name>A0A914W9J3_9BILA</name>
<dbReference type="Gene3D" id="1.10.472.80">
    <property type="entry name" value="Ypt/Rab-GAP domain of gyp1p, domain 3"/>
    <property type="match status" value="1"/>
</dbReference>
<organism evidence="5 6">
    <name type="scientific">Plectus sambesii</name>
    <dbReference type="NCBI Taxonomy" id="2011161"/>
    <lineage>
        <taxon>Eukaryota</taxon>
        <taxon>Metazoa</taxon>
        <taxon>Ecdysozoa</taxon>
        <taxon>Nematoda</taxon>
        <taxon>Chromadorea</taxon>
        <taxon>Plectida</taxon>
        <taxon>Plectina</taxon>
        <taxon>Plectoidea</taxon>
        <taxon>Plectidae</taxon>
        <taxon>Plectus</taxon>
    </lineage>
</organism>
<proteinExistence type="predicted"/>
<dbReference type="Pfam" id="PF23748">
    <property type="entry name" value="Beta-prop_LRRK2"/>
    <property type="match status" value="1"/>
</dbReference>
<dbReference type="Proteomes" id="UP000887566">
    <property type="component" value="Unplaced"/>
</dbReference>
<keyword evidence="1" id="KW-0597">Phosphoprotein</keyword>
<dbReference type="InterPro" id="IPR056602">
    <property type="entry name" value="Beta-prop_LRRK2"/>
</dbReference>
<dbReference type="WBParaSite" id="PSAMB.scaffold3341size18668.g21153.t1">
    <property type="protein sequence ID" value="PSAMB.scaffold3341size18668.g21153.t1"/>
    <property type="gene ID" value="PSAMB.scaffold3341size18668.g21153"/>
</dbReference>
<feature type="compositionally biased region" description="Basic and acidic residues" evidence="3">
    <location>
        <begin position="486"/>
        <end position="497"/>
    </location>
</feature>
<feature type="region of interest" description="Disordered" evidence="3">
    <location>
        <begin position="483"/>
        <end position="502"/>
    </location>
</feature>
<sequence>MLRIWDCFLLEGPKVLFRFALALLGVHELTLMERSDTISVIKLLKAAAKLTYDTDGLIKLAFEQLKPFPKRNELCAKQMCFLKIIKERLKQKEQLRDALTLTPGLSPTKFDRLPIEMLVFGEASIGFIASGHQKRGRLAVVDVFASRMRQQTLEFDCRVVAMVICKQEMAFVSLLSGYLVALAITEGGKCEQLWELKLVDVALQLIYNDNRLFAALANGSLAVLENAVDKSPIALELYYIPVGPAPLASATVINDQLWCAMGSKAVIMNIKTLDCVEHLCVAGSATGGGVSFFEKIICFHASAHGVWLTTAHSCLVQLWDSHTFTCRLLFDISADHSNNRKALLNNNSSYHSSDQDNSDVQITALLCHENSLWVGTADGYLVIYDVVRKNRVAASASANRYQAGQRVSPIDSTAKQLYTSTKEDAAGRIGTNQLRSTCGDSGYSGMSLDSGVTDRKLSEDGVVINRSNSIDNGGSLGQYFAASRHSSGDAKENDSKNRGSGTAACRLAVRRKQKLTRTKSAELPLTISIPSEISTSQTEPSSAIPATPNAPLYREGVFPDLEKSLGTVCVYAPAQLQFPPEFSIMPAPEDDIVISTLVNSIGAQSSEAIAQQLADKLTRQSSQVGEGVKKWRDPSFFQRLRSATSLSSVHSTMSDSYDYDDLFLLYKDADENEANGGLVSSDLARGVSDWNLPVGLPYPIDPTLLNATRAAAEKKFFRPRAQSETGAVKLRRKDLEFENFDNGELPPIGRHLMASESTSVLSLASSTVDPPFAYSLALQMKLKIADMPVKCLAVSKFEGRDIVVSCAGNYGDEESVLRWTKEDKTGLWINDPIVDLVAARERRPSSKFSFASISSSSLNNSSSKHID</sequence>
<dbReference type="SUPFAM" id="SSF50978">
    <property type="entry name" value="WD40 repeat-like"/>
    <property type="match status" value="1"/>
</dbReference>
<keyword evidence="2" id="KW-0344">Guanine-nucleotide releasing factor</keyword>
<protein>
    <submittedName>
        <fullName evidence="6">Rab-GAP TBC domain-containing protein</fullName>
    </submittedName>
</protein>
<dbReference type="InterPro" id="IPR015943">
    <property type="entry name" value="WD40/YVTN_repeat-like_dom_sf"/>
</dbReference>
<evidence type="ECO:0000259" key="4">
    <source>
        <dbReference type="Pfam" id="PF23748"/>
    </source>
</evidence>
<dbReference type="InterPro" id="IPR035969">
    <property type="entry name" value="Rab-GAP_TBC_sf"/>
</dbReference>
<evidence type="ECO:0000256" key="3">
    <source>
        <dbReference type="SAM" id="MobiDB-lite"/>
    </source>
</evidence>
<evidence type="ECO:0000313" key="6">
    <source>
        <dbReference type="WBParaSite" id="PSAMB.scaffold3341size18668.g21153.t1"/>
    </source>
</evidence>
<dbReference type="GO" id="GO:0005085">
    <property type="term" value="F:guanyl-nucleotide exchange factor activity"/>
    <property type="evidence" value="ECO:0007669"/>
    <property type="project" value="UniProtKB-KW"/>
</dbReference>
<dbReference type="PANTHER" id="PTHR12877">
    <property type="entry name" value="RHO GUANINE NUCLEOTIDE EXCHANGE FACTOR"/>
    <property type="match status" value="1"/>
</dbReference>
<dbReference type="PANTHER" id="PTHR12877:SF15">
    <property type="entry name" value="RHO GUANINE NUCLEOTIDE EXCHANGE FACTOR 17"/>
    <property type="match status" value="1"/>
</dbReference>
<keyword evidence="5" id="KW-1185">Reference proteome</keyword>
<feature type="domain" description="LRRK2 beta-propeller" evidence="4">
    <location>
        <begin position="127"/>
        <end position="391"/>
    </location>
</feature>
<dbReference type="InterPro" id="IPR039919">
    <property type="entry name" value="ARHGEF10/ARHGEF17"/>
</dbReference>
<evidence type="ECO:0000256" key="2">
    <source>
        <dbReference type="ARBA" id="ARBA00022658"/>
    </source>
</evidence>
<dbReference type="SUPFAM" id="SSF47923">
    <property type="entry name" value="Ypt/Rab-GAP domain of gyp1p"/>
    <property type="match status" value="1"/>
</dbReference>
<dbReference type="AlphaFoldDB" id="A0A914W9J3"/>